<accession>A0A4V3A0J0</accession>
<organism evidence="2 3">
    <name type="scientific">Pedobacter changchengzhani</name>
    <dbReference type="NCBI Taxonomy" id="2529274"/>
    <lineage>
        <taxon>Bacteria</taxon>
        <taxon>Pseudomonadati</taxon>
        <taxon>Bacteroidota</taxon>
        <taxon>Sphingobacteriia</taxon>
        <taxon>Sphingobacteriales</taxon>
        <taxon>Sphingobacteriaceae</taxon>
        <taxon>Pedobacter</taxon>
    </lineage>
</organism>
<keyword evidence="3" id="KW-1185">Reference proteome</keyword>
<feature type="domain" description="Glycosyl transferase family 1" evidence="1">
    <location>
        <begin position="182"/>
        <end position="330"/>
    </location>
</feature>
<evidence type="ECO:0000313" key="2">
    <source>
        <dbReference type="EMBL" id="TDG37703.1"/>
    </source>
</evidence>
<dbReference type="PANTHER" id="PTHR45947">
    <property type="entry name" value="SULFOQUINOVOSYL TRANSFERASE SQD2"/>
    <property type="match status" value="1"/>
</dbReference>
<protein>
    <submittedName>
        <fullName evidence="2">Glycosyltransferase</fullName>
    </submittedName>
</protein>
<dbReference type="GO" id="GO:0016757">
    <property type="term" value="F:glycosyltransferase activity"/>
    <property type="evidence" value="ECO:0007669"/>
    <property type="project" value="InterPro"/>
</dbReference>
<reference evidence="2 3" key="1">
    <citation type="submission" date="2019-02" db="EMBL/GenBank/DDBJ databases">
        <title>Pedobacter sp. nov., a novel speices isolated from soil of pinguins habitat in Antarcitica.</title>
        <authorList>
            <person name="He R.-H."/>
        </authorList>
    </citation>
    <scope>NUCLEOTIDE SEQUENCE [LARGE SCALE GENOMIC DNA]</scope>
    <source>
        <strain evidence="2 3">E01020</strain>
    </source>
</reference>
<evidence type="ECO:0000259" key="1">
    <source>
        <dbReference type="Pfam" id="PF00534"/>
    </source>
</evidence>
<comment type="caution">
    <text evidence="2">The sequence shown here is derived from an EMBL/GenBank/DDBJ whole genome shotgun (WGS) entry which is preliminary data.</text>
</comment>
<dbReference type="PANTHER" id="PTHR45947:SF3">
    <property type="entry name" value="SULFOQUINOVOSYL TRANSFERASE SQD2"/>
    <property type="match status" value="1"/>
</dbReference>
<dbReference type="OrthoDB" id="7560678at2"/>
<dbReference type="InterPro" id="IPR050194">
    <property type="entry name" value="Glycosyltransferase_grp1"/>
</dbReference>
<dbReference type="CDD" id="cd03801">
    <property type="entry name" value="GT4_PimA-like"/>
    <property type="match status" value="1"/>
</dbReference>
<gene>
    <name evidence="2" type="ORF">EZJ43_01005</name>
</gene>
<dbReference type="Gene3D" id="3.40.50.2000">
    <property type="entry name" value="Glycogen Phosphorylase B"/>
    <property type="match status" value="2"/>
</dbReference>
<keyword evidence="2" id="KW-0808">Transferase</keyword>
<dbReference type="EMBL" id="SJCY01000001">
    <property type="protein sequence ID" value="TDG37703.1"/>
    <property type="molecule type" value="Genomic_DNA"/>
</dbReference>
<evidence type="ECO:0000313" key="3">
    <source>
        <dbReference type="Proteomes" id="UP000295668"/>
    </source>
</evidence>
<dbReference type="Proteomes" id="UP000295668">
    <property type="component" value="Unassembled WGS sequence"/>
</dbReference>
<dbReference type="Pfam" id="PF00534">
    <property type="entry name" value="Glycos_transf_1"/>
    <property type="match status" value="1"/>
</dbReference>
<dbReference type="InterPro" id="IPR001296">
    <property type="entry name" value="Glyco_trans_1"/>
</dbReference>
<sequence>MVKKIKIFLGGSINYTNAQNLNCLALAKYLDKEKFIIYTLQYYSGMLKDQRGEIIGVNIFNCFRPAKISLYLGFLWGIWNCDVAYLPKSELWKYNRFLLWLFNKKSFSTVEGIFDEVAFNNAIKAYGSEKSFLSAKKYFTKLYSITAYMNQYNKEKFNIVTEPNTLYLGVENSFVPLANKGNTLNAILMIGNDLVRKGALEYLDIATKFDQIEFILAGSGNGKIDLNKEIKDRNIKNVKYVGMVSTTQLKELLNIVQLHILPSRSEGFPKVILETASAGVPSVIYNDYGADEWITTGENGWVVKTVDQMITLVEALVANPSKLQEASKRAVALAEKFDWKILVKDWEEVIIDVYNSEKN</sequence>
<dbReference type="RefSeq" id="WP_133260791.1">
    <property type="nucleotide sequence ID" value="NZ_SJCY01000001.1"/>
</dbReference>
<proteinExistence type="predicted"/>
<dbReference type="SUPFAM" id="SSF53756">
    <property type="entry name" value="UDP-Glycosyltransferase/glycogen phosphorylase"/>
    <property type="match status" value="1"/>
</dbReference>
<name>A0A4V3A0J0_9SPHI</name>
<dbReference type="AlphaFoldDB" id="A0A4V3A0J0"/>